<dbReference type="EMBL" id="BPLR01016176">
    <property type="protein sequence ID" value="GIY81876.1"/>
    <property type="molecule type" value="Genomic_DNA"/>
</dbReference>
<evidence type="ECO:0000313" key="3">
    <source>
        <dbReference type="EMBL" id="GIY81876.1"/>
    </source>
</evidence>
<dbReference type="Pfam" id="PF01562">
    <property type="entry name" value="Pep_M12B_propep"/>
    <property type="match status" value="1"/>
</dbReference>
<accession>A0AAV4WG89</accession>
<evidence type="ECO:0000256" key="1">
    <source>
        <dbReference type="ARBA" id="ARBA00023157"/>
    </source>
</evidence>
<sequence length="130" mass="14827">MNSYMKISNAPGISDSWEIYHETLGEETEFISQDVTNFDLVKPTKVTSEGQFLSYDVRHYTKRYHDGRARRSVEDDYVHYSVHIDGLQTLLKLRPNANLLSPGLVVERKGDMTRLARSSTTKNIASTMAI</sequence>
<reference evidence="3 4" key="1">
    <citation type="submission" date="2021-06" db="EMBL/GenBank/DDBJ databases">
        <title>Caerostris extrusa draft genome.</title>
        <authorList>
            <person name="Kono N."/>
            <person name="Arakawa K."/>
        </authorList>
    </citation>
    <scope>NUCLEOTIDE SEQUENCE [LARGE SCALE GENOMIC DNA]</scope>
</reference>
<proteinExistence type="predicted"/>
<dbReference type="AlphaFoldDB" id="A0AAV4WG89"/>
<gene>
    <name evidence="3" type="ORF">CEXT_703251</name>
</gene>
<keyword evidence="1" id="KW-1015">Disulfide bond</keyword>
<protein>
    <recommendedName>
        <fullName evidence="2">Peptidase M12B propeptide domain-containing protein</fullName>
    </recommendedName>
</protein>
<feature type="domain" description="Peptidase M12B propeptide" evidence="2">
    <location>
        <begin position="40"/>
        <end position="118"/>
    </location>
</feature>
<organism evidence="3 4">
    <name type="scientific">Caerostris extrusa</name>
    <name type="common">Bark spider</name>
    <name type="synonym">Caerostris bankana</name>
    <dbReference type="NCBI Taxonomy" id="172846"/>
    <lineage>
        <taxon>Eukaryota</taxon>
        <taxon>Metazoa</taxon>
        <taxon>Ecdysozoa</taxon>
        <taxon>Arthropoda</taxon>
        <taxon>Chelicerata</taxon>
        <taxon>Arachnida</taxon>
        <taxon>Araneae</taxon>
        <taxon>Araneomorphae</taxon>
        <taxon>Entelegynae</taxon>
        <taxon>Araneoidea</taxon>
        <taxon>Araneidae</taxon>
        <taxon>Caerostris</taxon>
    </lineage>
</organism>
<keyword evidence="4" id="KW-1185">Reference proteome</keyword>
<dbReference type="Proteomes" id="UP001054945">
    <property type="component" value="Unassembled WGS sequence"/>
</dbReference>
<dbReference type="InterPro" id="IPR002870">
    <property type="entry name" value="Peptidase_M12B_N"/>
</dbReference>
<evidence type="ECO:0000313" key="4">
    <source>
        <dbReference type="Proteomes" id="UP001054945"/>
    </source>
</evidence>
<comment type="caution">
    <text evidence="3">The sequence shown here is derived from an EMBL/GenBank/DDBJ whole genome shotgun (WGS) entry which is preliminary data.</text>
</comment>
<name>A0AAV4WG89_CAEEX</name>
<evidence type="ECO:0000259" key="2">
    <source>
        <dbReference type="Pfam" id="PF01562"/>
    </source>
</evidence>